<comment type="caution">
    <text evidence="2">The sequence shown here is derived from an EMBL/GenBank/DDBJ whole genome shotgun (WGS) entry which is preliminary data.</text>
</comment>
<dbReference type="Proteomes" id="UP000324222">
    <property type="component" value="Unassembled WGS sequence"/>
</dbReference>
<evidence type="ECO:0000313" key="2">
    <source>
        <dbReference type="EMBL" id="MPC31962.1"/>
    </source>
</evidence>
<accession>A0A5B7ECW2</accession>
<feature type="region of interest" description="Disordered" evidence="1">
    <location>
        <begin position="1"/>
        <end position="31"/>
    </location>
</feature>
<reference evidence="2 3" key="1">
    <citation type="submission" date="2019-05" db="EMBL/GenBank/DDBJ databases">
        <title>Another draft genome of Portunus trituberculatus and its Hox gene families provides insights of decapod evolution.</title>
        <authorList>
            <person name="Jeong J.-H."/>
            <person name="Song I."/>
            <person name="Kim S."/>
            <person name="Choi T."/>
            <person name="Kim D."/>
            <person name="Ryu S."/>
            <person name="Kim W."/>
        </authorList>
    </citation>
    <scope>NUCLEOTIDE SEQUENCE [LARGE SCALE GENOMIC DNA]</scope>
    <source>
        <tissue evidence="2">Muscle</tissue>
    </source>
</reference>
<proteinExistence type="predicted"/>
<protein>
    <submittedName>
        <fullName evidence="2">Uncharacterized protein</fullName>
    </submittedName>
</protein>
<sequence>MRRTREEGRGALTPLMGWGAPRGNAPTPPPSWRPPSFHLCSSKLWYTCTTLTPIKTSSSLCNICPRGCTPPHLPPHLVSFWEMSFLPLTCWDVSGSGASPCGPGHCSARLRPHIGHGGAWPQVEGENR</sequence>
<dbReference type="AlphaFoldDB" id="A0A5B7ECW2"/>
<evidence type="ECO:0000256" key="1">
    <source>
        <dbReference type="SAM" id="MobiDB-lite"/>
    </source>
</evidence>
<name>A0A5B7ECW2_PORTR</name>
<dbReference type="EMBL" id="VSRR010002536">
    <property type="protein sequence ID" value="MPC31962.1"/>
    <property type="molecule type" value="Genomic_DNA"/>
</dbReference>
<keyword evidence="3" id="KW-1185">Reference proteome</keyword>
<evidence type="ECO:0000313" key="3">
    <source>
        <dbReference type="Proteomes" id="UP000324222"/>
    </source>
</evidence>
<gene>
    <name evidence="2" type="ORF">E2C01_025263</name>
</gene>
<organism evidence="2 3">
    <name type="scientific">Portunus trituberculatus</name>
    <name type="common">Swimming crab</name>
    <name type="synonym">Neptunus trituberculatus</name>
    <dbReference type="NCBI Taxonomy" id="210409"/>
    <lineage>
        <taxon>Eukaryota</taxon>
        <taxon>Metazoa</taxon>
        <taxon>Ecdysozoa</taxon>
        <taxon>Arthropoda</taxon>
        <taxon>Crustacea</taxon>
        <taxon>Multicrustacea</taxon>
        <taxon>Malacostraca</taxon>
        <taxon>Eumalacostraca</taxon>
        <taxon>Eucarida</taxon>
        <taxon>Decapoda</taxon>
        <taxon>Pleocyemata</taxon>
        <taxon>Brachyura</taxon>
        <taxon>Eubrachyura</taxon>
        <taxon>Portunoidea</taxon>
        <taxon>Portunidae</taxon>
        <taxon>Portuninae</taxon>
        <taxon>Portunus</taxon>
    </lineage>
</organism>